<dbReference type="PROSITE" id="PS51257">
    <property type="entry name" value="PROKAR_LIPOPROTEIN"/>
    <property type="match status" value="1"/>
</dbReference>
<dbReference type="EMBL" id="VICE01000040">
    <property type="protein sequence ID" value="TQD49704.1"/>
    <property type="molecule type" value="Genomic_DNA"/>
</dbReference>
<organism evidence="2 3">
    <name type="scientific">Marilutibacter aestuarii</name>
    <dbReference type="NCBI Taxonomy" id="1706195"/>
    <lineage>
        <taxon>Bacteria</taxon>
        <taxon>Pseudomonadati</taxon>
        <taxon>Pseudomonadota</taxon>
        <taxon>Gammaproteobacteria</taxon>
        <taxon>Lysobacterales</taxon>
        <taxon>Lysobacteraceae</taxon>
        <taxon>Marilutibacter</taxon>
    </lineage>
</organism>
<comment type="caution">
    <text evidence="2">The sequence shown here is derived from an EMBL/GenBank/DDBJ whole genome shotgun (WGS) entry which is preliminary data.</text>
</comment>
<feature type="region of interest" description="Disordered" evidence="1">
    <location>
        <begin position="28"/>
        <end position="62"/>
    </location>
</feature>
<keyword evidence="3" id="KW-1185">Reference proteome</keyword>
<protein>
    <submittedName>
        <fullName evidence="2">Uncharacterized protein</fullName>
    </submittedName>
</protein>
<feature type="compositionally biased region" description="Basic and acidic residues" evidence="1">
    <location>
        <begin position="35"/>
        <end position="62"/>
    </location>
</feature>
<feature type="non-terminal residue" evidence="2">
    <location>
        <position position="62"/>
    </location>
</feature>
<gene>
    <name evidence="2" type="ORF">FKV25_04050</name>
</gene>
<evidence type="ECO:0000313" key="2">
    <source>
        <dbReference type="EMBL" id="TQD49704.1"/>
    </source>
</evidence>
<sequence>MRQIVGMLCAAVLMAGCGQVRQTPDEAVVQAEAQARAEAERREAQAREEAQRKDADARAEAR</sequence>
<proteinExistence type="predicted"/>
<evidence type="ECO:0000313" key="3">
    <source>
        <dbReference type="Proteomes" id="UP000318212"/>
    </source>
</evidence>
<dbReference type="AlphaFoldDB" id="A0A508AMI6"/>
<evidence type="ECO:0000256" key="1">
    <source>
        <dbReference type="SAM" id="MobiDB-lite"/>
    </source>
</evidence>
<name>A0A508AMI6_9GAMM</name>
<reference evidence="2 3" key="1">
    <citation type="submission" date="2019-06" db="EMBL/GenBank/DDBJ databases">
        <title>Lysobacter alkalisoli sp. nov. isolated from saline soil.</title>
        <authorList>
            <person name="Sun J.-Q."/>
            <person name="Xu L."/>
        </authorList>
    </citation>
    <scope>NUCLEOTIDE SEQUENCE [LARGE SCALE GENOMIC DNA]</scope>
    <source>
        <strain evidence="2 3">JCM 31130</strain>
    </source>
</reference>
<dbReference type="Proteomes" id="UP000318212">
    <property type="component" value="Unassembled WGS sequence"/>
</dbReference>
<accession>A0A508AMI6</accession>
<dbReference type="RefSeq" id="WP_211345361.1">
    <property type="nucleotide sequence ID" value="NZ_VICE01000040.1"/>
</dbReference>